<dbReference type="EMBL" id="BJYU01000151">
    <property type="protein sequence ID" value="GEO18085.1"/>
    <property type="molecule type" value="Genomic_DNA"/>
</dbReference>
<dbReference type="AlphaFoldDB" id="A0A512C1I7"/>
<gene>
    <name evidence="1" type="ORF">MAE02_57810</name>
</gene>
<organism evidence="1 2">
    <name type="scientific">Microvirga aerophila</name>
    <dbReference type="NCBI Taxonomy" id="670291"/>
    <lineage>
        <taxon>Bacteria</taxon>
        <taxon>Pseudomonadati</taxon>
        <taxon>Pseudomonadota</taxon>
        <taxon>Alphaproteobacteria</taxon>
        <taxon>Hyphomicrobiales</taxon>
        <taxon>Methylobacteriaceae</taxon>
        <taxon>Microvirga</taxon>
    </lineage>
</organism>
<name>A0A512C1I7_9HYPH</name>
<proteinExistence type="predicted"/>
<comment type="caution">
    <text evidence="1">The sequence shown here is derived from an EMBL/GenBank/DDBJ whole genome shotgun (WGS) entry which is preliminary data.</text>
</comment>
<dbReference type="RefSeq" id="WP_147022847.1">
    <property type="nucleotide sequence ID" value="NZ_BJYU01000151.1"/>
</dbReference>
<evidence type="ECO:0000313" key="2">
    <source>
        <dbReference type="Proteomes" id="UP000321085"/>
    </source>
</evidence>
<protein>
    <submittedName>
        <fullName evidence="1">Uncharacterized protein</fullName>
    </submittedName>
</protein>
<accession>A0A512C1I7</accession>
<keyword evidence="2" id="KW-1185">Reference proteome</keyword>
<sequence length="146" mass="15760">MTGTNVSLSQQVSESTRPKALHDFLSDSLEYHFDLSAPVTGLSEPDHVHHATSESQTFTGVNGEVDHFIFDTDIDGGNYIVNNYEPGSDWLIFASGPSDSVEITAIDGDVTYTVNTDSAQGRVHVNPVGDVFGTSIATITEFSMFI</sequence>
<reference evidence="1 2" key="1">
    <citation type="submission" date="2019-07" db="EMBL/GenBank/DDBJ databases">
        <title>Whole genome shotgun sequence of Microvirga aerophila NBRC 106136.</title>
        <authorList>
            <person name="Hosoyama A."/>
            <person name="Uohara A."/>
            <person name="Ohji S."/>
            <person name="Ichikawa N."/>
        </authorList>
    </citation>
    <scope>NUCLEOTIDE SEQUENCE [LARGE SCALE GENOMIC DNA]</scope>
    <source>
        <strain evidence="1 2">NBRC 106136</strain>
    </source>
</reference>
<dbReference type="Proteomes" id="UP000321085">
    <property type="component" value="Unassembled WGS sequence"/>
</dbReference>
<evidence type="ECO:0000313" key="1">
    <source>
        <dbReference type="EMBL" id="GEO18085.1"/>
    </source>
</evidence>